<accession>A0A2I0IAU9</accession>
<proteinExistence type="predicted"/>
<feature type="region of interest" description="Disordered" evidence="1">
    <location>
        <begin position="1"/>
        <end position="21"/>
    </location>
</feature>
<evidence type="ECO:0000256" key="1">
    <source>
        <dbReference type="SAM" id="MobiDB-lite"/>
    </source>
</evidence>
<name>A0A2I0IAU9_PUNGR</name>
<dbReference type="Proteomes" id="UP000233551">
    <property type="component" value="Unassembled WGS sequence"/>
</dbReference>
<reference evidence="2 3" key="1">
    <citation type="submission" date="2017-11" db="EMBL/GenBank/DDBJ databases">
        <title>De-novo sequencing of pomegranate (Punica granatum L.) genome.</title>
        <authorList>
            <person name="Akparov Z."/>
            <person name="Amiraslanov A."/>
            <person name="Hajiyeva S."/>
            <person name="Abbasov M."/>
            <person name="Kaur K."/>
            <person name="Hamwieh A."/>
            <person name="Solovyev V."/>
            <person name="Salamov A."/>
            <person name="Braich B."/>
            <person name="Kosarev P."/>
            <person name="Mahmoud A."/>
            <person name="Hajiyev E."/>
            <person name="Babayeva S."/>
            <person name="Izzatullayeva V."/>
            <person name="Mammadov A."/>
            <person name="Mammadov A."/>
            <person name="Sharifova S."/>
            <person name="Ojaghi J."/>
            <person name="Eynullazada K."/>
            <person name="Bayramov B."/>
            <person name="Abdulazimova A."/>
            <person name="Shahmuradov I."/>
        </authorList>
    </citation>
    <scope>NUCLEOTIDE SEQUENCE [LARGE SCALE GENOMIC DNA]</scope>
    <source>
        <strain evidence="3">cv. AG2017</strain>
        <tissue evidence="2">Leaf</tissue>
    </source>
</reference>
<keyword evidence="3" id="KW-1185">Reference proteome</keyword>
<protein>
    <submittedName>
        <fullName evidence="2">Uncharacterized protein</fullName>
    </submittedName>
</protein>
<organism evidence="2 3">
    <name type="scientific">Punica granatum</name>
    <name type="common">Pomegranate</name>
    <dbReference type="NCBI Taxonomy" id="22663"/>
    <lineage>
        <taxon>Eukaryota</taxon>
        <taxon>Viridiplantae</taxon>
        <taxon>Streptophyta</taxon>
        <taxon>Embryophyta</taxon>
        <taxon>Tracheophyta</taxon>
        <taxon>Spermatophyta</taxon>
        <taxon>Magnoliopsida</taxon>
        <taxon>eudicotyledons</taxon>
        <taxon>Gunneridae</taxon>
        <taxon>Pentapetalae</taxon>
        <taxon>rosids</taxon>
        <taxon>malvids</taxon>
        <taxon>Myrtales</taxon>
        <taxon>Lythraceae</taxon>
        <taxon>Punica</taxon>
    </lineage>
</organism>
<dbReference type="PANTHER" id="PTHR37241">
    <property type="entry name" value="NEUROFILAMENT HEAVY PROTEIN"/>
    <property type="match status" value="1"/>
</dbReference>
<comment type="caution">
    <text evidence="2">The sequence shown here is derived from an EMBL/GenBank/DDBJ whole genome shotgun (WGS) entry which is preliminary data.</text>
</comment>
<evidence type="ECO:0000313" key="3">
    <source>
        <dbReference type="Proteomes" id="UP000233551"/>
    </source>
</evidence>
<dbReference type="PANTHER" id="PTHR37241:SF1">
    <property type="entry name" value="NEUROFILAMENT HEAVY PROTEIN"/>
    <property type="match status" value="1"/>
</dbReference>
<sequence length="107" mass="11903">MGVAALAEETRSNANGKGGDEFYEDIEAPKFVDFTTPDHYNPNDRYWFCSRVVKFPSTLKPTSFDGHCFCLAAKNSSKLDEILSSFLSPLLLVFPVKGLLNKTSSIF</sequence>
<evidence type="ECO:0000313" key="2">
    <source>
        <dbReference type="EMBL" id="PKI40486.1"/>
    </source>
</evidence>
<gene>
    <name evidence="2" type="ORF">CRG98_039122</name>
</gene>
<dbReference type="AlphaFoldDB" id="A0A2I0IAU9"/>
<dbReference type="EMBL" id="PGOL01003542">
    <property type="protein sequence ID" value="PKI40486.1"/>
    <property type="molecule type" value="Genomic_DNA"/>
</dbReference>